<dbReference type="RefSeq" id="WP_107822072.1">
    <property type="nucleotide sequence ID" value="NZ_OY782574.1"/>
</dbReference>
<comment type="caution">
    <text evidence="2">The sequence shown here is derived from an EMBL/GenBank/DDBJ whole genome shotgun (WGS) entry which is preliminary data.</text>
</comment>
<dbReference type="AlphaFoldDB" id="A0A2T5C1Y4"/>
<feature type="compositionally biased region" description="Polar residues" evidence="1">
    <location>
        <begin position="29"/>
        <end position="54"/>
    </location>
</feature>
<name>A0A2T5C1Y4_9BACT</name>
<proteinExistence type="predicted"/>
<evidence type="ECO:0000313" key="3">
    <source>
        <dbReference type="Proteomes" id="UP000243525"/>
    </source>
</evidence>
<dbReference type="EMBL" id="QAAD01000007">
    <property type="protein sequence ID" value="PTN08676.1"/>
    <property type="molecule type" value="Genomic_DNA"/>
</dbReference>
<dbReference type="OrthoDB" id="1123284at2"/>
<keyword evidence="3" id="KW-1185">Reference proteome</keyword>
<evidence type="ECO:0000313" key="2">
    <source>
        <dbReference type="EMBL" id="PTN08676.1"/>
    </source>
</evidence>
<feature type="region of interest" description="Disordered" evidence="1">
    <location>
        <begin position="29"/>
        <end position="64"/>
    </location>
</feature>
<dbReference type="Proteomes" id="UP000243525">
    <property type="component" value="Unassembled WGS sequence"/>
</dbReference>
<protein>
    <submittedName>
        <fullName evidence="2">Uncharacterized protein</fullName>
    </submittedName>
</protein>
<organism evidence="2 3">
    <name type="scientific">Mangrovibacterium marinum</name>
    <dbReference type="NCBI Taxonomy" id="1639118"/>
    <lineage>
        <taxon>Bacteria</taxon>
        <taxon>Pseudomonadati</taxon>
        <taxon>Bacteroidota</taxon>
        <taxon>Bacteroidia</taxon>
        <taxon>Marinilabiliales</taxon>
        <taxon>Prolixibacteraceae</taxon>
        <taxon>Mangrovibacterium</taxon>
    </lineage>
</organism>
<sequence length="64" mass="7146">MKKRDYYILAFLACLVVYAMLNRRSFAESNAQQPNKLESQNAANSAASPDSLQTIPLKVNKAEI</sequence>
<gene>
    <name evidence="2" type="ORF">C8N47_10731</name>
</gene>
<evidence type="ECO:0000256" key="1">
    <source>
        <dbReference type="SAM" id="MobiDB-lite"/>
    </source>
</evidence>
<reference evidence="2 3" key="1">
    <citation type="submission" date="2018-04" db="EMBL/GenBank/DDBJ databases">
        <title>Genomic Encyclopedia of Archaeal and Bacterial Type Strains, Phase II (KMG-II): from individual species to whole genera.</title>
        <authorList>
            <person name="Goeker M."/>
        </authorList>
    </citation>
    <scope>NUCLEOTIDE SEQUENCE [LARGE SCALE GENOMIC DNA]</scope>
    <source>
        <strain evidence="2 3">DSM 28823</strain>
    </source>
</reference>
<accession>A0A2T5C1Y4</accession>